<sequence>MSNLYDSDKTSRYIFLYNSFAHITLAALYAYRVRDKLLLIFSDPIGWDSEFGRAAYIFGHFLISCAQYTLYQQNIDDSAKVTSLGSLGHAMILVYIAWVTYYFKLSTGLFVFMLAQFGMIYFYINHMDDQTVVYAKKDTRIKKRDIFLGIFSVLFFYYVYAAMYQKGVYRYGMGLVAGVYANLIYHFITQV</sequence>
<feature type="transmembrane region" description="Helical" evidence="1">
    <location>
        <begin position="145"/>
        <end position="163"/>
    </location>
</feature>
<keyword evidence="1" id="KW-0812">Transmembrane</keyword>
<feature type="transmembrane region" description="Helical" evidence="1">
    <location>
        <begin position="107"/>
        <end position="124"/>
    </location>
</feature>
<keyword evidence="1" id="KW-1133">Transmembrane helix</keyword>
<name>A0A6C0FDB8_9ZZZZ</name>
<accession>A0A6C0FDB8</accession>
<reference evidence="2" key="1">
    <citation type="journal article" date="2020" name="Nature">
        <title>Giant virus diversity and host interactions through global metagenomics.</title>
        <authorList>
            <person name="Schulz F."/>
            <person name="Roux S."/>
            <person name="Paez-Espino D."/>
            <person name="Jungbluth S."/>
            <person name="Walsh D.A."/>
            <person name="Denef V.J."/>
            <person name="McMahon K.D."/>
            <person name="Konstantinidis K.T."/>
            <person name="Eloe-Fadrosh E.A."/>
            <person name="Kyrpides N.C."/>
            <person name="Woyke T."/>
        </authorList>
    </citation>
    <scope>NUCLEOTIDE SEQUENCE</scope>
    <source>
        <strain evidence="2">GVMAG-S-ERX556106-38</strain>
    </source>
</reference>
<evidence type="ECO:0000256" key="1">
    <source>
        <dbReference type="SAM" id="Phobius"/>
    </source>
</evidence>
<dbReference type="AlphaFoldDB" id="A0A6C0FDB8"/>
<organism evidence="2">
    <name type="scientific">viral metagenome</name>
    <dbReference type="NCBI Taxonomy" id="1070528"/>
    <lineage>
        <taxon>unclassified sequences</taxon>
        <taxon>metagenomes</taxon>
        <taxon>organismal metagenomes</taxon>
    </lineage>
</organism>
<keyword evidence="1" id="KW-0472">Membrane</keyword>
<proteinExistence type="predicted"/>
<feature type="transmembrane region" description="Helical" evidence="1">
    <location>
        <begin position="12"/>
        <end position="31"/>
    </location>
</feature>
<feature type="transmembrane region" description="Helical" evidence="1">
    <location>
        <begin position="169"/>
        <end position="188"/>
    </location>
</feature>
<protein>
    <submittedName>
        <fullName evidence="2">Uncharacterized protein</fullName>
    </submittedName>
</protein>
<feature type="transmembrane region" description="Helical" evidence="1">
    <location>
        <begin position="51"/>
        <end position="71"/>
    </location>
</feature>
<feature type="transmembrane region" description="Helical" evidence="1">
    <location>
        <begin position="83"/>
        <end position="101"/>
    </location>
</feature>
<evidence type="ECO:0000313" key="2">
    <source>
        <dbReference type="EMBL" id="QHT38613.1"/>
    </source>
</evidence>
<dbReference type="EMBL" id="MN738832">
    <property type="protein sequence ID" value="QHT38613.1"/>
    <property type="molecule type" value="Genomic_DNA"/>
</dbReference>